<dbReference type="SUPFAM" id="SSF56601">
    <property type="entry name" value="beta-lactamase/transpeptidase-like"/>
    <property type="match status" value="1"/>
</dbReference>
<dbReference type="PANTHER" id="PTHR30627">
    <property type="entry name" value="PEPTIDOGLYCAN D,D-TRANSPEPTIDASE"/>
    <property type="match status" value="1"/>
</dbReference>
<accession>A0A0R1Y6T7</accession>
<keyword evidence="4 10" id="KW-0812">Transmembrane</keyword>
<protein>
    <submittedName>
        <fullName evidence="13">Pbp2B2 protein</fullName>
    </submittedName>
</protein>
<dbReference type="Gene3D" id="3.90.1310.10">
    <property type="entry name" value="Penicillin-binding protein 2a (Domain 2)"/>
    <property type="match status" value="1"/>
</dbReference>
<dbReference type="EMBL" id="AZGA01000011">
    <property type="protein sequence ID" value="KRM35819.1"/>
    <property type="molecule type" value="Genomic_DNA"/>
</dbReference>
<dbReference type="InterPro" id="IPR012338">
    <property type="entry name" value="Beta-lactam/transpept-like"/>
</dbReference>
<evidence type="ECO:0000256" key="4">
    <source>
        <dbReference type="ARBA" id="ARBA00022692"/>
    </source>
</evidence>
<feature type="domain" description="Penicillin-binding protein dimerisation" evidence="12">
    <location>
        <begin position="67"/>
        <end position="306"/>
    </location>
</feature>
<evidence type="ECO:0000256" key="5">
    <source>
        <dbReference type="ARBA" id="ARBA00022960"/>
    </source>
</evidence>
<evidence type="ECO:0000313" key="13">
    <source>
        <dbReference type="EMBL" id="KRM35819.1"/>
    </source>
</evidence>
<comment type="caution">
    <text evidence="13">The sequence shown here is derived from an EMBL/GenBank/DDBJ whole genome shotgun (WGS) entry which is preliminary data.</text>
</comment>
<dbReference type="Gene3D" id="3.40.710.10">
    <property type="entry name" value="DD-peptidase/beta-lactamase superfamily"/>
    <property type="match status" value="1"/>
</dbReference>
<dbReference type="InterPro" id="IPR050515">
    <property type="entry name" value="Beta-lactam/transpept"/>
</dbReference>
<dbReference type="GO" id="GO:0071555">
    <property type="term" value="P:cell wall organization"/>
    <property type="evidence" value="ECO:0007669"/>
    <property type="project" value="UniProtKB-KW"/>
</dbReference>
<dbReference type="GO" id="GO:0005886">
    <property type="term" value="C:plasma membrane"/>
    <property type="evidence" value="ECO:0007669"/>
    <property type="project" value="UniProtKB-SubCell"/>
</dbReference>
<reference evidence="13 14" key="1">
    <citation type="journal article" date="2015" name="Genome Announc.">
        <title>Expanding the biotechnology potential of lactobacilli through comparative genomics of 213 strains and associated genera.</title>
        <authorList>
            <person name="Sun Z."/>
            <person name="Harris H.M."/>
            <person name="McCann A."/>
            <person name="Guo C."/>
            <person name="Argimon S."/>
            <person name="Zhang W."/>
            <person name="Yang X."/>
            <person name="Jeffery I.B."/>
            <person name="Cooney J.C."/>
            <person name="Kagawa T.F."/>
            <person name="Liu W."/>
            <person name="Song Y."/>
            <person name="Salvetti E."/>
            <person name="Wrobel A."/>
            <person name="Rasinkangas P."/>
            <person name="Parkhill J."/>
            <person name="Rea M.C."/>
            <person name="O'Sullivan O."/>
            <person name="Ritari J."/>
            <person name="Douillard F.P."/>
            <person name="Paul Ross R."/>
            <person name="Yang R."/>
            <person name="Briner A.E."/>
            <person name="Felis G.E."/>
            <person name="de Vos W.M."/>
            <person name="Barrangou R."/>
            <person name="Klaenhammer T.R."/>
            <person name="Caufield P.W."/>
            <person name="Cui Y."/>
            <person name="Zhang H."/>
            <person name="O'Toole P.W."/>
        </authorList>
    </citation>
    <scope>NUCLEOTIDE SEQUENCE [LARGE SCALE GENOMIC DNA]</scope>
    <source>
        <strain evidence="13 14">DSM 18527</strain>
    </source>
</reference>
<evidence type="ECO:0000256" key="1">
    <source>
        <dbReference type="ARBA" id="ARBA00004162"/>
    </source>
</evidence>
<keyword evidence="7 10" id="KW-1133">Transmembrane helix</keyword>
<evidence type="ECO:0000259" key="11">
    <source>
        <dbReference type="Pfam" id="PF00905"/>
    </source>
</evidence>
<evidence type="ECO:0000256" key="7">
    <source>
        <dbReference type="ARBA" id="ARBA00022989"/>
    </source>
</evidence>
<keyword evidence="8 10" id="KW-0472">Membrane</keyword>
<dbReference type="GO" id="GO:0008658">
    <property type="term" value="F:penicillin binding"/>
    <property type="evidence" value="ECO:0007669"/>
    <property type="project" value="InterPro"/>
</dbReference>
<keyword evidence="14" id="KW-1185">Reference proteome</keyword>
<dbReference type="Gene3D" id="1.10.10.1230">
    <property type="entry name" value="Penicillin-binding protein, N-terminal non-catalytic domain, head sub-domain"/>
    <property type="match status" value="1"/>
</dbReference>
<comment type="similarity">
    <text evidence="2">Belongs to the transpeptidase family.</text>
</comment>
<dbReference type="AlphaFoldDB" id="A0A0R1Y6T7"/>
<dbReference type="Proteomes" id="UP000051236">
    <property type="component" value="Unassembled WGS sequence"/>
</dbReference>
<dbReference type="RefSeq" id="WP_057002395.1">
    <property type="nucleotide sequence ID" value="NZ_AZGA01000011.1"/>
</dbReference>
<evidence type="ECO:0000256" key="8">
    <source>
        <dbReference type="ARBA" id="ARBA00023136"/>
    </source>
</evidence>
<dbReference type="STRING" id="1423734.FC83_GL000846"/>
<feature type="domain" description="Penicillin-binding protein transpeptidase" evidence="11">
    <location>
        <begin position="355"/>
        <end position="674"/>
    </location>
</feature>
<sequence length="705" mass="75665">MKYLKQQIKSSGRVGNSKIPIRLNILFFIVFLLFAALVAQLAYLQVIHGASFQAEVNRTDRTVIQGNVPRGMIYDAKGRVLVGNKANSAITYTKSINLNTNNMLTVAKRLSNYITVDTSKLTDRDLADFYLSDATNLKTTTASLSKAQTHTASGDKLSDEAIYKLAVQKAMAANHSFSDKQKQQAAIFKSISGAYQLSTVFVKNSGVTSKEVAEVSEHLEDLPGVNIGTDWERNFPSGDSMSSIIGNVSSEKQGLPEDQVNSLLAAGYSRNDRVGTSYLEQEYEDVLRGTKSQTEVTVGSNNRVLKSDAVYGGSKGDSLNLTVDSDYQAKVEAALKAEFAQAKANGMAAYSDGAYAVAMNPKTGAILALAGVRNNPKTGKTTDDALGTINRTFVMGSSVKGATVLGAMMDGVISPTNNTQSDDAIYLPSTPVKKSVYPVGTFGSMNAITALEVSSNIYMMRLALKEGHAQYVPNSYIKMDDDIFSTMRGYFNQFGLGVKTGIDIPGETSGYEGSNFNESGQLKVGSALDLAYGNYDAYTLIQMAQYVSTIANGGYRMKPYLVQSIQATNNDGSMGNVVSNTQPTVLNKVGFTPSELSVVKQGFYNVVHGSQAWGTAHDLKSVTPSMAGKTGTAQSFYSDGKNLTETLTSSFVGYTPSTDPDFAIAIVFPNLSTAASNAHYNLDMAKEMVTDYYGTTTAATDTNNK</sequence>
<evidence type="ECO:0000256" key="3">
    <source>
        <dbReference type="ARBA" id="ARBA00022475"/>
    </source>
</evidence>
<dbReference type="PATRIC" id="fig|1423734.3.peg.855"/>
<dbReference type="GO" id="GO:0009252">
    <property type="term" value="P:peptidoglycan biosynthetic process"/>
    <property type="evidence" value="ECO:0007669"/>
    <property type="project" value="UniProtKB-KW"/>
</dbReference>
<dbReference type="InterPro" id="IPR001460">
    <property type="entry name" value="PCN-bd_Tpept"/>
</dbReference>
<name>A0A0R1Y6T7_9LACO</name>
<evidence type="ECO:0000256" key="10">
    <source>
        <dbReference type="SAM" id="Phobius"/>
    </source>
</evidence>
<evidence type="ECO:0000259" key="12">
    <source>
        <dbReference type="Pfam" id="PF03717"/>
    </source>
</evidence>
<evidence type="ECO:0000256" key="2">
    <source>
        <dbReference type="ARBA" id="ARBA00007171"/>
    </source>
</evidence>
<keyword evidence="9" id="KW-0961">Cell wall biogenesis/degradation</keyword>
<dbReference type="GO" id="GO:0071972">
    <property type="term" value="F:peptidoglycan L,D-transpeptidase activity"/>
    <property type="evidence" value="ECO:0007669"/>
    <property type="project" value="TreeGrafter"/>
</dbReference>
<dbReference type="InterPro" id="IPR005311">
    <property type="entry name" value="PBP_dimer"/>
</dbReference>
<dbReference type="SUPFAM" id="SSF56519">
    <property type="entry name" value="Penicillin binding protein dimerisation domain"/>
    <property type="match status" value="1"/>
</dbReference>
<evidence type="ECO:0000256" key="6">
    <source>
        <dbReference type="ARBA" id="ARBA00022984"/>
    </source>
</evidence>
<evidence type="ECO:0000256" key="9">
    <source>
        <dbReference type="ARBA" id="ARBA00023316"/>
    </source>
</evidence>
<dbReference type="PANTHER" id="PTHR30627:SF2">
    <property type="entry name" value="PEPTIDOGLYCAN D,D-TRANSPEPTIDASE MRDA"/>
    <property type="match status" value="1"/>
</dbReference>
<dbReference type="Pfam" id="PF00905">
    <property type="entry name" value="Transpeptidase"/>
    <property type="match status" value="1"/>
</dbReference>
<keyword evidence="5" id="KW-0133">Cell shape</keyword>
<keyword evidence="6" id="KW-0573">Peptidoglycan synthesis</keyword>
<dbReference type="GO" id="GO:0008360">
    <property type="term" value="P:regulation of cell shape"/>
    <property type="evidence" value="ECO:0007669"/>
    <property type="project" value="UniProtKB-KW"/>
</dbReference>
<organism evidence="13 14">
    <name type="scientific">Agrilactobacillus composti DSM 18527 = JCM 14202</name>
    <dbReference type="NCBI Taxonomy" id="1423734"/>
    <lineage>
        <taxon>Bacteria</taxon>
        <taxon>Bacillati</taxon>
        <taxon>Bacillota</taxon>
        <taxon>Bacilli</taxon>
        <taxon>Lactobacillales</taxon>
        <taxon>Lactobacillaceae</taxon>
        <taxon>Agrilactobacillus</taxon>
    </lineage>
</organism>
<gene>
    <name evidence="13" type="ORF">FC83_GL000846</name>
</gene>
<keyword evidence="3" id="KW-1003">Cell membrane</keyword>
<comment type="subcellular location">
    <subcellularLocation>
        <location evidence="1">Cell membrane</location>
        <topology evidence="1">Single-pass membrane protein</topology>
    </subcellularLocation>
</comment>
<evidence type="ECO:0000313" key="14">
    <source>
        <dbReference type="Proteomes" id="UP000051236"/>
    </source>
</evidence>
<dbReference type="eggNOG" id="COG0768">
    <property type="taxonomic scope" value="Bacteria"/>
</dbReference>
<dbReference type="InterPro" id="IPR036138">
    <property type="entry name" value="PBP_dimer_sf"/>
</dbReference>
<proteinExistence type="inferred from homology"/>
<feature type="transmembrane region" description="Helical" evidence="10">
    <location>
        <begin position="21"/>
        <end position="43"/>
    </location>
</feature>
<dbReference type="Pfam" id="PF03717">
    <property type="entry name" value="PBP_dimer"/>
    <property type="match status" value="1"/>
</dbReference>